<keyword evidence="1" id="KW-0808">Transferase</keyword>
<dbReference type="SUPFAM" id="SSF46785">
    <property type="entry name" value="Winged helix' DNA-binding domain"/>
    <property type="match status" value="1"/>
</dbReference>
<proteinExistence type="predicted"/>
<dbReference type="SUPFAM" id="SSF55804">
    <property type="entry name" value="Phoshotransferase/anion transport protein"/>
    <property type="match status" value="1"/>
</dbReference>
<evidence type="ECO:0000256" key="5">
    <source>
        <dbReference type="ARBA" id="ARBA00023163"/>
    </source>
</evidence>
<evidence type="ECO:0000313" key="10">
    <source>
        <dbReference type="Proteomes" id="UP001501510"/>
    </source>
</evidence>
<dbReference type="SUPFAM" id="SSF63520">
    <property type="entry name" value="PTS-regulatory domain, PRD"/>
    <property type="match status" value="2"/>
</dbReference>
<keyword evidence="10" id="KW-1185">Reference proteome</keyword>
<name>A0ABP3UK19_9CLOT</name>
<keyword evidence="4" id="KW-0010">Activator</keyword>
<dbReference type="Gene3D" id="1.10.10.10">
    <property type="entry name" value="Winged helix-like DNA-binding domain superfamily/Winged helix DNA-binding domain"/>
    <property type="match status" value="1"/>
</dbReference>
<dbReference type="InterPro" id="IPR036634">
    <property type="entry name" value="PRD_sf"/>
</dbReference>
<dbReference type="RefSeq" id="WP_343758655.1">
    <property type="nucleotide sequence ID" value="NZ_BAAACG010000003.1"/>
</dbReference>
<dbReference type="InterPro" id="IPR013011">
    <property type="entry name" value="PTS_EIIB_2"/>
</dbReference>
<dbReference type="Gene3D" id="1.10.1790.10">
    <property type="entry name" value="PRD domain"/>
    <property type="match status" value="2"/>
</dbReference>
<evidence type="ECO:0000259" key="8">
    <source>
        <dbReference type="PROSITE" id="PS51372"/>
    </source>
</evidence>
<dbReference type="PROSITE" id="PS51372">
    <property type="entry name" value="PRD_2"/>
    <property type="match status" value="2"/>
</dbReference>
<dbReference type="InterPro" id="IPR036390">
    <property type="entry name" value="WH_DNA-bd_sf"/>
</dbReference>
<evidence type="ECO:0000259" key="7">
    <source>
        <dbReference type="PROSITE" id="PS51099"/>
    </source>
</evidence>
<dbReference type="PANTHER" id="PTHR30185:SF18">
    <property type="entry name" value="TRANSCRIPTIONAL REGULATOR MTLR"/>
    <property type="match status" value="1"/>
</dbReference>
<keyword evidence="3" id="KW-0805">Transcription regulation</keyword>
<dbReference type="EMBL" id="BAAACG010000003">
    <property type="protein sequence ID" value="GAA0734035.1"/>
    <property type="molecule type" value="Genomic_DNA"/>
</dbReference>
<reference evidence="10" key="1">
    <citation type="journal article" date="2019" name="Int. J. Syst. Evol. Microbiol.">
        <title>The Global Catalogue of Microorganisms (GCM) 10K type strain sequencing project: providing services to taxonomists for standard genome sequencing and annotation.</title>
        <authorList>
            <consortium name="The Broad Institute Genomics Platform"/>
            <consortium name="The Broad Institute Genome Sequencing Center for Infectious Disease"/>
            <person name="Wu L."/>
            <person name="Ma J."/>
        </authorList>
    </citation>
    <scope>NUCLEOTIDE SEQUENCE [LARGE SCALE GENOMIC DNA]</scope>
    <source>
        <strain evidence="10">JCM 1407</strain>
    </source>
</reference>
<dbReference type="InterPro" id="IPR007737">
    <property type="entry name" value="Mga_HTH"/>
</dbReference>
<comment type="caution">
    <text evidence="9">The sequence shown here is derived from an EMBL/GenBank/DDBJ whole genome shotgun (WGS) entry which is preliminary data.</text>
</comment>
<dbReference type="InterPro" id="IPR050661">
    <property type="entry name" value="BglG_antiterminators"/>
</dbReference>
<evidence type="ECO:0000256" key="4">
    <source>
        <dbReference type="ARBA" id="ARBA00023159"/>
    </source>
</evidence>
<dbReference type="Gene3D" id="3.40.930.10">
    <property type="entry name" value="Mannitol-specific EII, Chain A"/>
    <property type="match status" value="1"/>
</dbReference>
<keyword evidence="5" id="KW-0804">Transcription</keyword>
<dbReference type="Pfam" id="PF05043">
    <property type="entry name" value="Mga"/>
    <property type="match status" value="1"/>
</dbReference>
<dbReference type="InterPro" id="IPR016152">
    <property type="entry name" value="PTrfase/Anion_transptr"/>
</dbReference>
<feature type="domain" description="PTS EIIA type-2" evidence="6">
    <location>
        <begin position="529"/>
        <end position="667"/>
    </location>
</feature>
<organism evidence="9 10">
    <name type="scientific">Clostridium oceanicum</name>
    <dbReference type="NCBI Taxonomy" id="1543"/>
    <lineage>
        <taxon>Bacteria</taxon>
        <taxon>Bacillati</taxon>
        <taxon>Bacillota</taxon>
        <taxon>Clostridia</taxon>
        <taxon>Eubacteriales</taxon>
        <taxon>Clostridiaceae</taxon>
        <taxon>Clostridium</taxon>
    </lineage>
</organism>
<dbReference type="Pfam" id="PF02302">
    <property type="entry name" value="PTS_IIB"/>
    <property type="match status" value="1"/>
</dbReference>
<feature type="domain" description="PTS EIIB type-2" evidence="7">
    <location>
        <begin position="430"/>
        <end position="520"/>
    </location>
</feature>
<protein>
    <submittedName>
        <fullName evidence="9">BglG family transcription antiterminator</fullName>
    </submittedName>
</protein>
<accession>A0ABP3UK19</accession>
<gene>
    <name evidence="9" type="ORF">GCM10008906_05690</name>
</gene>
<evidence type="ECO:0000256" key="2">
    <source>
        <dbReference type="ARBA" id="ARBA00022737"/>
    </source>
</evidence>
<dbReference type="Pfam" id="PF00874">
    <property type="entry name" value="PRD"/>
    <property type="match status" value="2"/>
</dbReference>
<dbReference type="CDD" id="cd00211">
    <property type="entry name" value="PTS_IIA_fru"/>
    <property type="match status" value="1"/>
</dbReference>
<feature type="domain" description="PRD" evidence="8">
    <location>
        <begin position="318"/>
        <end position="425"/>
    </location>
</feature>
<feature type="domain" description="PRD" evidence="8">
    <location>
        <begin position="203"/>
        <end position="308"/>
    </location>
</feature>
<dbReference type="PANTHER" id="PTHR30185">
    <property type="entry name" value="CRYPTIC BETA-GLUCOSIDE BGL OPERON ANTITERMINATOR"/>
    <property type="match status" value="1"/>
</dbReference>
<dbReference type="PROSITE" id="PS51099">
    <property type="entry name" value="PTS_EIIB_TYPE_2"/>
    <property type="match status" value="1"/>
</dbReference>
<evidence type="ECO:0000259" key="6">
    <source>
        <dbReference type="PROSITE" id="PS51094"/>
    </source>
</evidence>
<evidence type="ECO:0000256" key="1">
    <source>
        <dbReference type="ARBA" id="ARBA00022679"/>
    </source>
</evidence>
<dbReference type="InterPro" id="IPR036388">
    <property type="entry name" value="WH-like_DNA-bd_sf"/>
</dbReference>
<evidence type="ECO:0000313" key="9">
    <source>
        <dbReference type="EMBL" id="GAA0734035.1"/>
    </source>
</evidence>
<sequence>MNILTERSRYILSDLLNKNKTTLNDLEKTIKVSKRTIAKDLILIDEFVKKYNVKLMRKPRKGIWIEGSNEVINNLRLHVNVKDNNMPNSPQERKVYIIIRLITNKGYITAQDLADEMYVSRGTICSDLIKVENYLIKRGIDIERRQNKGMRIVGSEKVLRQIYAELFSKYDYMNYILKIINPTKEISEHRDIQNYIGDDLLRLFNKKEILKIKGLINEIEKELGYGFSDTALVALMIHIAIAIKRIKDGNKIKLDKKIIEKLEKHNEYNIAIKLIKKIEENFYINIPKEEIGYITMHILGSKMKNLSLDSDEIMDSLISNFDLEKVVKEMLDIIQKVVGFNIGNDKELFKGLMLHIRPSINRLVNNMPIKNPYIKEIKIKYPLSFEAAVKAYEVLIEKYSINTNEDEIAYIAIHIEASMERFRKDKKDKLKVLIACSTGIGTSQLVTAKIKRLFNNIEVIGVVSIMDLHYKDKFTEIDLIISTVPMFTDKKPVININPFLPQEDINKINNFITTNHITKPLKKVSNKLNVFQKELILSQKTFKTKEEAISNICCLLEEKKYITKKYYNTVIDRENIAATAYDVFAIPHGDFNEVVKPCIAICTLKESIKWNENDVKIIFLICVTKQIKDHLGKIFDDLNQLISNEKKIDKILKLSDREKIINLILKG</sequence>
<dbReference type="InterPro" id="IPR011608">
    <property type="entry name" value="PRD"/>
</dbReference>
<dbReference type="Pfam" id="PF00359">
    <property type="entry name" value="PTS_EIIA_2"/>
    <property type="match status" value="1"/>
</dbReference>
<evidence type="ECO:0000256" key="3">
    <source>
        <dbReference type="ARBA" id="ARBA00023015"/>
    </source>
</evidence>
<dbReference type="InterPro" id="IPR003501">
    <property type="entry name" value="PTS_EIIB_2/3"/>
</dbReference>
<dbReference type="Proteomes" id="UP001501510">
    <property type="component" value="Unassembled WGS sequence"/>
</dbReference>
<dbReference type="Gene3D" id="3.40.50.2300">
    <property type="match status" value="1"/>
</dbReference>
<dbReference type="SUPFAM" id="SSF52794">
    <property type="entry name" value="PTS system IIB component-like"/>
    <property type="match status" value="1"/>
</dbReference>
<dbReference type="PROSITE" id="PS51094">
    <property type="entry name" value="PTS_EIIA_TYPE_2"/>
    <property type="match status" value="1"/>
</dbReference>
<dbReference type="InterPro" id="IPR002178">
    <property type="entry name" value="PTS_EIIA_type-2_dom"/>
</dbReference>
<dbReference type="InterPro" id="IPR036095">
    <property type="entry name" value="PTS_EIIB-like_sf"/>
</dbReference>
<keyword evidence="2" id="KW-0677">Repeat</keyword>
<dbReference type="CDD" id="cd05568">
    <property type="entry name" value="PTS_IIB_bgl_like"/>
    <property type="match status" value="1"/>
</dbReference>